<reference evidence="6 7" key="1">
    <citation type="journal article" date="2011" name="Science">
        <title>The Selaginella genome identifies genetic changes associated with the evolution of vascular plants.</title>
        <authorList>
            <person name="Banks J.A."/>
            <person name="Nishiyama T."/>
            <person name="Hasebe M."/>
            <person name="Bowman J.L."/>
            <person name="Gribskov M."/>
            <person name="dePamphilis C."/>
            <person name="Albert V.A."/>
            <person name="Aono N."/>
            <person name="Aoyama T."/>
            <person name="Ambrose B.A."/>
            <person name="Ashton N.W."/>
            <person name="Axtell M.J."/>
            <person name="Barker E."/>
            <person name="Barker M.S."/>
            <person name="Bennetzen J.L."/>
            <person name="Bonawitz N.D."/>
            <person name="Chapple C."/>
            <person name="Cheng C."/>
            <person name="Correa L.G."/>
            <person name="Dacre M."/>
            <person name="DeBarry J."/>
            <person name="Dreyer I."/>
            <person name="Elias M."/>
            <person name="Engstrom E.M."/>
            <person name="Estelle M."/>
            <person name="Feng L."/>
            <person name="Finet C."/>
            <person name="Floyd S.K."/>
            <person name="Frommer W.B."/>
            <person name="Fujita T."/>
            <person name="Gramzow L."/>
            <person name="Gutensohn M."/>
            <person name="Harholt J."/>
            <person name="Hattori M."/>
            <person name="Heyl A."/>
            <person name="Hirai T."/>
            <person name="Hiwatashi Y."/>
            <person name="Ishikawa M."/>
            <person name="Iwata M."/>
            <person name="Karol K.G."/>
            <person name="Koehler B."/>
            <person name="Kolukisaoglu U."/>
            <person name="Kubo M."/>
            <person name="Kurata T."/>
            <person name="Lalonde S."/>
            <person name="Li K."/>
            <person name="Li Y."/>
            <person name="Litt A."/>
            <person name="Lyons E."/>
            <person name="Manning G."/>
            <person name="Maruyama T."/>
            <person name="Michael T.P."/>
            <person name="Mikami K."/>
            <person name="Miyazaki S."/>
            <person name="Morinaga S."/>
            <person name="Murata T."/>
            <person name="Mueller-Roeber B."/>
            <person name="Nelson D.R."/>
            <person name="Obara M."/>
            <person name="Oguri Y."/>
            <person name="Olmstead R.G."/>
            <person name="Onodera N."/>
            <person name="Petersen B.L."/>
            <person name="Pils B."/>
            <person name="Prigge M."/>
            <person name="Rensing S.A."/>
            <person name="Riano-Pachon D.M."/>
            <person name="Roberts A.W."/>
            <person name="Sato Y."/>
            <person name="Scheller H.V."/>
            <person name="Schulz B."/>
            <person name="Schulz C."/>
            <person name="Shakirov E.V."/>
            <person name="Shibagaki N."/>
            <person name="Shinohara N."/>
            <person name="Shippen D.E."/>
            <person name="Soerensen I."/>
            <person name="Sotooka R."/>
            <person name="Sugimoto N."/>
            <person name="Sugita M."/>
            <person name="Sumikawa N."/>
            <person name="Tanurdzic M."/>
            <person name="Theissen G."/>
            <person name="Ulvskov P."/>
            <person name="Wakazuki S."/>
            <person name="Weng J.K."/>
            <person name="Willats W.W."/>
            <person name="Wipf D."/>
            <person name="Wolf P.G."/>
            <person name="Yang L."/>
            <person name="Zimmer A.D."/>
            <person name="Zhu Q."/>
            <person name="Mitros T."/>
            <person name="Hellsten U."/>
            <person name="Loque D."/>
            <person name="Otillar R."/>
            <person name="Salamov A."/>
            <person name="Schmutz J."/>
            <person name="Shapiro H."/>
            <person name="Lindquist E."/>
            <person name="Lucas S."/>
            <person name="Rokhsar D."/>
            <person name="Grigoriev I.V."/>
        </authorList>
    </citation>
    <scope>NUCLEOTIDE SEQUENCE [LARGE SCALE GENOMIC DNA]</scope>
</reference>
<keyword evidence="4" id="KW-0325">Glycoprotein</keyword>
<comment type="similarity">
    <text evidence="1">Belongs to the plant LTP family.</text>
</comment>
<name>D8QRT1_SELML</name>
<dbReference type="EMBL" id="GL377566">
    <property type="protein sequence ID" value="EFJ36827.1"/>
    <property type="molecule type" value="Genomic_DNA"/>
</dbReference>
<protein>
    <recommendedName>
        <fullName evidence="5">Bifunctional inhibitor/plant lipid transfer protein/seed storage helical domain-containing protein</fullName>
    </recommendedName>
</protein>
<accession>D8QRT1</accession>
<dbReference type="InterPro" id="IPR043325">
    <property type="entry name" value="LTSS"/>
</dbReference>
<keyword evidence="2" id="KW-0732">Signal</keyword>
<evidence type="ECO:0000256" key="4">
    <source>
        <dbReference type="ARBA" id="ARBA00023180"/>
    </source>
</evidence>
<evidence type="ECO:0000313" key="7">
    <source>
        <dbReference type="Proteomes" id="UP000001514"/>
    </source>
</evidence>
<feature type="domain" description="Bifunctional inhibitor/plant lipid transfer protein/seed storage helical" evidence="5">
    <location>
        <begin position="1"/>
        <end position="69"/>
    </location>
</feature>
<evidence type="ECO:0000256" key="3">
    <source>
        <dbReference type="ARBA" id="ARBA00023157"/>
    </source>
</evidence>
<dbReference type="InParanoid" id="D8QRT1"/>
<dbReference type="Proteomes" id="UP000001514">
    <property type="component" value="Unassembled WGS sequence"/>
</dbReference>
<evidence type="ECO:0000256" key="2">
    <source>
        <dbReference type="ARBA" id="ARBA00022729"/>
    </source>
</evidence>
<dbReference type="SUPFAM" id="SSF47699">
    <property type="entry name" value="Bifunctional inhibitor/lipid-transfer protein/seed storage 2S albumin"/>
    <property type="match status" value="1"/>
</dbReference>
<dbReference type="FunCoup" id="D8QRT1">
    <property type="interactions" value="1581"/>
</dbReference>
<dbReference type="Gramene" id="EFJ36827">
    <property type="protein sequence ID" value="EFJ36827"/>
    <property type="gene ID" value="SELMODRAFT_37562"/>
</dbReference>
<dbReference type="KEGG" id="smo:SELMODRAFT_37562"/>
<evidence type="ECO:0000256" key="1">
    <source>
        <dbReference type="ARBA" id="ARBA00009748"/>
    </source>
</evidence>
<feature type="non-terminal residue" evidence="6">
    <location>
        <position position="69"/>
    </location>
</feature>
<dbReference type="InterPro" id="IPR016140">
    <property type="entry name" value="Bifunc_inhib/LTP/seed_store"/>
</dbReference>
<evidence type="ECO:0000313" key="6">
    <source>
        <dbReference type="EMBL" id="EFJ36827.1"/>
    </source>
</evidence>
<proteinExistence type="inferred from homology"/>
<evidence type="ECO:0000259" key="5">
    <source>
        <dbReference type="Pfam" id="PF14368"/>
    </source>
</evidence>
<dbReference type="CDD" id="cd00010">
    <property type="entry name" value="AAI_LTSS"/>
    <property type="match status" value="1"/>
</dbReference>
<keyword evidence="7" id="KW-1185">Reference proteome</keyword>
<dbReference type="PANTHER" id="PTHR33044">
    <property type="entry name" value="BIFUNCTIONAL INHIBITOR/LIPID-TRANSFER PROTEIN/SEED STORAGE 2S ALBUMIN SUPERFAMILY PROTEIN-RELATED"/>
    <property type="match status" value="1"/>
</dbReference>
<organism evidence="7">
    <name type="scientific">Selaginella moellendorffii</name>
    <name type="common">Spikemoss</name>
    <dbReference type="NCBI Taxonomy" id="88036"/>
    <lineage>
        <taxon>Eukaryota</taxon>
        <taxon>Viridiplantae</taxon>
        <taxon>Streptophyta</taxon>
        <taxon>Embryophyta</taxon>
        <taxon>Tracheophyta</taxon>
        <taxon>Lycopodiopsida</taxon>
        <taxon>Selaginellales</taxon>
        <taxon>Selaginellaceae</taxon>
        <taxon>Selaginella</taxon>
    </lineage>
</organism>
<dbReference type="AlphaFoldDB" id="D8QRT1"/>
<dbReference type="HOGENOM" id="CLU_089796_6_1_1"/>
<keyword evidence="3" id="KW-1015">Disulfide bond</keyword>
<gene>
    <name evidence="6" type="ORF">SELMODRAFT_37562</name>
</gene>
<dbReference type="InterPro" id="IPR036312">
    <property type="entry name" value="Bifun_inhib/LTP/seed_sf"/>
</dbReference>
<dbReference type="Gene3D" id="1.10.110.10">
    <property type="entry name" value="Plant lipid-transfer and hydrophobic proteins"/>
    <property type="match status" value="1"/>
</dbReference>
<dbReference type="Pfam" id="PF14368">
    <property type="entry name" value="LTP_2"/>
    <property type="match status" value="1"/>
</dbReference>
<feature type="non-terminal residue" evidence="6">
    <location>
        <position position="1"/>
    </location>
</feature>
<sequence>CTNEIEQLQPCLAYVEGQVTAPSSDCCKGLLSVHTNRPVCLCILMSSSTSVNSSTATLLPSICKVDTDP</sequence>